<gene>
    <name evidence="5" type="ORF">Vau01_074500</name>
</gene>
<evidence type="ECO:0000313" key="6">
    <source>
        <dbReference type="Proteomes" id="UP000612585"/>
    </source>
</evidence>
<sequence>MVIKHGERSATTAAPLAGALRDAIMRLNRRLRQARPVGDLTMSQISALTTLGLAGVLSPRELAEQERVQPPTMTRIVAKLEDRGLVQRTPHPTDGRQVVLSATEAGRAAVVEHRRAGDAWLAQALGDLPEHDRETLRRAADLLDKIARGTPGQQRN</sequence>
<dbReference type="PROSITE" id="PS01117">
    <property type="entry name" value="HTH_MARR_1"/>
    <property type="match status" value="1"/>
</dbReference>
<dbReference type="PROSITE" id="PS50995">
    <property type="entry name" value="HTH_MARR_2"/>
    <property type="match status" value="1"/>
</dbReference>
<feature type="domain" description="HTH marR-type" evidence="4">
    <location>
        <begin position="13"/>
        <end position="145"/>
    </location>
</feature>
<evidence type="ECO:0000256" key="3">
    <source>
        <dbReference type="ARBA" id="ARBA00023163"/>
    </source>
</evidence>
<accession>A0A8J4E3D3</accession>
<dbReference type="PANTHER" id="PTHR39515">
    <property type="entry name" value="CONSERVED PROTEIN"/>
    <property type="match status" value="1"/>
</dbReference>
<dbReference type="PRINTS" id="PR00598">
    <property type="entry name" value="HTHMARR"/>
</dbReference>
<proteinExistence type="predicted"/>
<dbReference type="GO" id="GO:0003700">
    <property type="term" value="F:DNA-binding transcription factor activity"/>
    <property type="evidence" value="ECO:0007669"/>
    <property type="project" value="InterPro"/>
</dbReference>
<organism evidence="5 6">
    <name type="scientific">Virgisporangium aurantiacum</name>
    <dbReference type="NCBI Taxonomy" id="175570"/>
    <lineage>
        <taxon>Bacteria</taxon>
        <taxon>Bacillati</taxon>
        <taxon>Actinomycetota</taxon>
        <taxon>Actinomycetes</taxon>
        <taxon>Micromonosporales</taxon>
        <taxon>Micromonosporaceae</taxon>
        <taxon>Virgisporangium</taxon>
    </lineage>
</organism>
<dbReference type="Pfam" id="PF01047">
    <property type="entry name" value="MarR"/>
    <property type="match status" value="1"/>
</dbReference>
<comment type="caution">
    <text evidence="5">The sequence shown here is derived from an EMBL/GenBank/DDBJ whole genome shotgun (WGS) entry which is preliminary data.</text>
</comment>
<dbReference type="Gene3D" id="1.10.10.10">
    <property type="entry name" value="Winged helix-like DNA-binding domain superfamily/Winged helix DNA-binding domain"/>
    <property type="match status" value="1"/>
</dbReference>
<dbReference type="SMART" id="SM00347">
    <property type="entry name" value="HTH_MARR"/>
    <property type="match status" value="1"/>
</dbReference>
<dbReference type="GO" id="GO:0003677">
    <property type="term" value="F:DNA binding"/>
    <property type="evidence" value="ECO:0007669"/>
    <property type="project" value="UniProtKB-KW"/>
</dbReference>
<dbReference type="SUPFAM" id="SSF46785">
    <property type="entry name" value="Winged helix' DNA-binding domain"/>
    <property type="match status" value="1"/>
</dbReference>
<dbReference type="RefSeq" id="WP_204003404.1">
    <property type="nucleotide sequence ID" value="NZ_BOPG01000049.1"/>
</dbReference>
<name>A0A8J4E3D3_9ACTN</name>
<dbReference type="PANTHER" id="PTHR39515:SF2">
    <property type="entry name" value="HTH-TYPE TRANSCRIPTIONAL REGULATOR RV0880"/>
    <property type="match status" value="1"/>
</dbReference>
<dbReference type="InterPro" id="IPR023187">
    <property type="entry name" value="Tscrpt_reg_MarR-type_CS"/>
</dbReference>
<dbReference type="InterPro" id="IPR036390">
    <property type="entry name" value="WH_DNA-bd_sf"/>
</dbReference>
<reference evidence="5" key="1">
    <citation type="submission" date="2021-01" db="EMBL/GenBank/DDBJ databases">
        <title>Whole genome shotgun sequence of Virgisporangium aurantiacum NBRC 16421.</title>
        <authorList>
            <person name="Komaki H."/>
            <person name="Tamura T."/>
        </authorList>
    </citation>
    <scope>NUCLEOTIDE SEQUENCE</scope>
    <source>
        <strain evidence="5">NBRC 16421</strain>
    </source>
</reference>
<dbReference type="InterPro" id="IPR000835">
    <property type="entry name" value="HTH_MarR-typ"/>
</dbReference>
<keyword evidence="3" id="KW-0804">Transcription</keyword>
<dbReference type="InterPro" id="IPR052526">
    <property type="entry name" value="HTH-type_Bedaq_tolerance"/>
</dbReference>
<protein>
    <submittedName>
        <fullName evidence="5">MarR family transcriptional regulator</fullName>
    </submittedName>
</protein>
<evidence type="ECO:0000256" key="1">
    <source>
        <dbReference type="ARBA" id="ARBA00023015"/>
    </source>
</evidence>
<dbReference type="Proteomes" id="UP000612585">
    <property type="component" value="Unassembled WGS sequence"/>
</dbReference>
<evidence type="ECO:0000259" key="4">
    <source>
        <dbReference type="PROSITE" id="PS50995"/>
    </source>
</evidence>
<dbReference type="InterPro" id="IPR036388">
    <property type="entry name" value="WH-like_DNA-bd_sf"/>
</dbReference>
<dbReference type="EMBL" id="BOPG01000049">
    <property type="protein sequence ID" value="GIJ59934.1"/>
    <property type="molecule type" value="Genomic_DNA"/>
</dbReference>
<dbReference type="AlphaFoldDB" id="A0A8J4E3D3"/>
<keyword evidence="1" id="KW-0805">Transcription regulation</keyword>
<keyword evidence="2" id="KW-0238">DNA-binding</keyword>
<keyword evidence="6" id="KW-1185">Reference proteome</keyword>
<evidence type="ECO:0000313" key="5">
    <source>
        <dbReference type="EMBL" id="GIJ59934.1"/>
    </source>
</evidence>
<evidence type="ECO:0000256" key="2">
    <source>
        <dbReference type="ARBA" id="ARBA00023125"/>
    </source>
</evidence>